<feature type="domain" description="Hint" evidence="5">
    <location>
        <begin position="534"/>
        <end position="638"/>
    </location>
</feature>
<evidence type="ECO:0000313" key="6">
    <source>
        <dbReference type="EMBL" id="CAF1634682.1"/>
    </source>
</evidence>
<comment type="caution">
    <text evidence="6">The sequence shown here is derived from an EMBL/GenBank/DDBJ whole genome shotgun (WGS) entry which is preliminary data.</text>
</comment>
<evidence type="ECO:0000256" key="1">
    <source>
        <dbReference type="ARBA" id="ARBA00022723"/>
    </source>
</evidence>
<name>A0A816DA72_ADIRI</name>
<dbReference type="SUPFAM" id="SSF51294">
    <property type="entry name" value="Hedgehog/intein (Hint) domain"/>
    <property type="match status" value="1"/>
</dbReference>
<dbReference type="InterPro" id="IPR001767">
    <property type="entry name" value="Hedgehog_Hint"/>
</dbReference>
<keyword evidence="4" id="KW-0472">Membrane</keyword>
<feature type="transmembrane region" description="Helical" evidence="4">
    <location>
        <begin position="731"/>
        <end position="751"/>
    </location>
</feature>
<reference evidence="6" key="1">
    <citation type="submission" date="2021-02" db="EMBL/GenBank/DDBJ databases">
        <authorList>
            <person name="Nowell W R."/>
        </authorList>
    </citation>
    <scope>NUCLEOTIDE SEQUENCE</scope>
</reference>
<dbReference type="InterPro" id="IPR003587">
    <property type="entry name" value="Hint_dom_N"/>
</dbReference>
<dbReference type="Gene3D" id="1.10.1200.270">
    <property type="entry name" value="Methyltransferase, alpha-helical capping domain"/>
    <property type="match status" value="1"/>
</dbReference>
<evidence type="ECO:0000313" key="7">
    <source>
        <dbReference type="Proteomes" id="UP000663828"/>
    </source>
</evidence>
<keyword evidence="1" id="KW-0479">Metal-binding</keyword>
<evidence type="ECO:0000256" key="3">
    <source>
        <dbReference type="SAM" id="MobiDB-lite"/>
    </source>
</evidence>
<sequence>MPDATHGMSKTYNSSSAPQKAAVQSSFDIIEEGINALDVSSVSIIADYGSSQGANSIQAINKIIDYLRQTNKCSKSPLVIHNDLPTNDWTSLFELVNENKSYYGVASGRSFYEQCLPSNSVHIGYSSTSIHWLSKKPCNIMNNCFATRNRKEYEAYRQQAQIDYSNFLKHRSNELVSGGVLILAIVCTKNADKTDFECLCDCLYECAQSLPMKKDELIEFTAPMLFRSYEDCVDEKLFNQHSFQLIKSKMLAIKYPIYKQWKENEITLDEFARSTASFVRGWCEPMLEEILVNNGRIQSEIPDLLNRFWNLFEEKSSTLSATSKIRDKSPNASYLSTKSLKHISVTVSESNYVSLSLPSHQQPLPPSPTIQIPQSEILHRAAKSKTTRKNNNKRRILKIAFIIFIAIVVLAAIAGTLIGTLYKPIITTTTTTSTSTTSTTSTTTTTTSKFRSDFINLCDLKKLLHRQLRPPQHQLVNEMIFLIENTIESIVLLLATSTSSTSSTSTTTTITTTTETTSTSETTTTTTTTESTTTSCYFGGDYVHLLDGGQRQISSLKVGDRVWALSQDGKYLIDDIIMVIPHGGPQTLTEFYTFTTVENQTISLTDTHFLVIFDSQDKQMKTISASRVTLNHRLVMINRTISLKQIEIVQRIGFYSPITISGYLLVNNLSTSVYSDFFHASHDFHHSLAGPARAYYNLTRWLFGNDFHPFGTSISQELHPISKLVIVVHDFVQYVYSYLLIPLSVIVLFYLTQRKSK</sequence>
<dbReference type="GO" id="GO:0016540">
    <property type="term" value="P:protein autoprocessing"/>
    <property type="evidence" value="ECO:0007669"/>
    <property type="project" value="InterPro"/>
</dbReference>
<feature type="region of interest" description="Disordered" evidence="3">
    <location>
        <begin position="502"/>
        <end position="526"/>
    </location>
</feature>
<evidence type="ECO:0000256" key="4">
    <source>
        <dbReference type="SAM" id="Phobius"/>
    </source>
</evidence>
<dbReference type="AlphaFoldDB" id="A0A816DA72"/>
<dbReference type="EMBL" id="CAJNOR010008561">
    <property type="protein sequence ID" value="CAF1634682.1"/>
    <property type="molecule type" value="Genomic_DNA"/>
</dbReference>
<proteinExistence type="predicted"/>
<keyword evidence="4" id="KW-1133">Transmembrane helix</keyword>
<feature type="transmembrane region" description="Helical" evidence="4">
    <location>
        <begin position="399"/>
        <end position="422"/>
    </location>
</feature>
<keyword evidence="7" id="KW-1185">Reference proteome</keyword>
<dbReference type="Gene3D" id="2.170.16.10">
    <property type="entry name" value="Hedgehog/Intein (Hint) domain"/>
    <property type="match status" value="1"/>
</dbReference>
<organism evidence="6 7">
    <name type="scientific">Adineta ricciae</name>
    <name type="common">Rotifer</name>
    <dbReference type="NCBI Taxonomy" id="249248"/>
    <lineage>
        <taxon>Eukaryota</taxon>
        <taxon>Metazoa</taxon>
        <taxon>Spiralia</taxon>
        <taxon>Gnathifera</taxon>
        <taxon>Rotifera</taxon>
        <taxon>Eurotatoria</taxon>
        <taxon>Bdelloidea</taxon>
        <taxon>Adinetida</taxon>
        <taxon>Adinetidae</taxon>
        <taxon>Adineta</taxon>
    </lineage>
</organism>
<dbReference type="Gene3D" id="3.40.50.150">
    <property type="entry name" value="Vaccinia Virus protein VP39"/>
    <property type="match status" value="1"/>
</dbReference>
<dbReference type="CDD" id="cd00081">
    <property type="entry name" value="Hint"/>
    <property type="match status" value="1"/>
</dbReference>
<dbReference type="SUPFAM" id="SSF53335">
    <property type="entry name" value="S-adenosyl-L-methionine-dependent methyltransferases"/>
    <property type="match status" value="1"/>
</dbReference>
<dbReference type="GO" id="GO:0008168">
    <property type="term" value="F:methyltransferase activity"/>
    <property type="evidence" value="ECO:0007669"/>
    <property type="project" value="InterPro"/>
</dbReference>
<dbReference type="PANTHER" id="PTHR31009">
    <property type="entry name" value="S-ADENOSYL-L-METHIONINE:CARBOXYL METHYLTRANSFERASE FAMILY PROTEIN"/>
    <property type="match status" value="1"/>
</dbReference>
<dbReference type="InterPro" id="IPR042086">
    <property type="entry name" value="MeTrfase_capping"/>
</dbReference>
<gene>
    <name evidence="6" type="ORF">XAT740_LOCUS52255</name>
</gene>
<dbReference type="GO" id="GO:0046872">
    <property type="term" value="F:metal ion binding"/>
    <property type="evidence" value="ECO:0007669"/>
    <property type="project" value="UniProtKB-KW"/>
</dbReference>
<dbReference type="InterPro" id="IPR005299">
    <property type="entry name" value="MeTrfase_7"/>
</dbReference>
<accession>A0A816DA72</accession>
<keyword evidence="2" id="KW-0460">Magnesium</keyword>
<dbReference type="Pfam" id="PF01079">
    <property type="entry name" value="Hint"/>
    <property type="match status" value="1"/>
</dbReference>
<dbReference type="Pfam" id="PF03492">
    <property type="entry name" value="Methyltransf_7"/>
    <property type="match status" value="1"/>
</dbReference>
<dbReference type="Proteomes" id="UP000663828">
    <property type="component" value="Unassembled WGS sequence"/>
</dbReference>
<dbReference type="SMART" id="SM00306">
    <property type="entry name" value="HintN"/>
    <property type="match status" value="1"/>
</dbReference>
<dbReference type="InterPro" id="IPR036844">
    <property type="entry name" value="Hint_dom_sf"/>
</dbReference>
<evidence type="ECO:0000259" key="5">
    <source>
        <dbReference type="SMART" id="SM00306"/>
    </source>
</evidence>
<dbReference type="InterPro" id="IPR029063">
    <property type="entry name" value="SAM-dependent_MTases_sf"/>
</dbReference>
<evidence type="ECO:0000256" key="2">
    <source>
        <dbReference type="ARBA" id="ARBA00022842"/>
    </source>
</evidence>
<keyword evidence="4" id="KW-0812">Transmembrane</keyword>
<protein>
    <recommendedName>
        <fullName evidence="5">Hint domain-containing protein</fullName>
    </recommendedName>
</protein>